<dbReference type="AlphaFoldDB" id="A0A024UAI8"/>
<dbReference type="OrthoDB" id="75116at2759"/>
<sequence>MDTIAEDSDVVGTLGMRPSKVSKANHRRVWSVGVGGAVEYDKLKKEQEVNILHSELEKQSKALEESQEETQLAARIGQTLLLQKQQLDYELEDKLSTLTQRCDTAEAQVRVLEGKYHTATEQWRKLDQLRVQHEVEIEDLANKSIASTSALKSLREELVYTRAKVAEASARNVHLASEVDELKKRVVELKQVNSKLTVDLGTANARLGELRDANQELDGQVTKLNNQLEIALIDATKYEALQTQHASTVEDLHASLAASTTLQDDNRAKCQQIATLGLELQQAAERLELERTMAQELLRKHDMHTAASGHSRAASDFNLSTTTNGSTSVPGLKHRSLFHELSLQLIHDVGPLQQQVVALKDALANASTNHSAMLATMQSEMQTVASSREEALAKAAEMKGQLATASQAAQEWEQKCIMQTREVDLVHRQLEHAAIELADALKCNHDLRDKLAKAEVDHGLALQQHSRDIRSLQAKYQHLQDQYAQRVAKSKAFVAHTPGDGTCESAGHGGEDVEPKYHALVASFQALQANHDDVVEQLEASTSRMHAAEAKVDEQAHQLATQIEDLHQLQQLWSESKVTVDALRQRNEELSTKLYQTSSPTKQQTAMEIHRQSLLERGSLFHELSAHVEHEVEMATASTAIDLASEQEQMRAMYEAEQAKPGKVQAANPAAVALYHMRAKYQRKADRVVELEALLAYTSTRKHSIYCRGPANAAVFARKGTFRDFPWDLQLKPIPVVAIADMHAIAGTHRPAKQHGLDGAVPIANHCGEKPGGPTSELALQP</sequence>
<evidence type="ECO:0000313" key="3">
    <source>
        <dbReference type="EMBL" id="ETW03240.1"/>
    </source>
</evidence>
<feature type="region of interest" description="Disordered" evidence="2">
    <location>
        <begin position="305"/>
        <end position="329"/>
    </location>
</feature>
<accession>A0A024UAI8</accession>
<reference evidence="3" key="1">
    <citation type="submission" date="2013-12" db="EMBL/GenBank/DDBJ databases">
        <title>The Genome Sequence of Aphanomyces invadans NJM9701.</title>
        <authorList>
            <consortium name="The Broad Institute Genomics Platform"/>
            <person name="Russ C."/>
            <person name="Tyler B."/>
            <person name="van West P."/>
            <person name="Dieguez-Uribeondo J."/>
            <person name="Young S.K."/>
            <person name="Zeng Q."/>
            <person name="Gargeya S."/>
            <person name="Fitzgerald M."/>
            <person name="Abouelleil A."/>
            <person name="Alvarado L."/>
            <person name="Chapman S.B."/>
            <person name="Gainer-Dewar J."/>
            <person name="Goldberg J."/>
            <person name="Griggs A."/>
            <person name="Gujja S."/>
            <person name="Hansen M."/>
            <person name="Howarth C."/>
            <person name="Imamovic A."/>
            <person name="Ireland A."/>
            <person name="Larimer J."/>
            <person name="McCowan C."/>
            <person name="Murphy C."/>
            <person name="Pearson M."/>
            <person name="Poon T.W."/>
            <person name="Priest M."/>
            <person name="Roberts A."/>
            <person name="Saif S."/>
            <person name="Shea T."/>
            <person name="Sykes S."/>
            <person name="Wortman J."/>
            <person name="Nusbaum C."/>
            <person name="Birren B."/>
        </authorList>
    </citation>
    <scope>NUCLEOTIDE SEQUENCE [LARGE SCALE GENOMIC DNA]</scope>
    <source>
        <strain evidence="3">NJM9701</strain>
    </source>
</reference>
<proteinExistence type="predicted"/>
<protein>
    <submittedName>
        <fullName evidence="3">Uncharacterized protein</fullName>
    </submittedName>
</protein>
<evidence type="ECO:0000256" key="2">
    <source>
        <dbReference type="SAM" id="MobiDB-lite"/>
    </source>
</evidence>
<dbReference type="GeneID" id="20082687"/>
<feature type="compositionally biased region" description="Polar residues" evidence="2">
    <location>
        <begin position="317"/>
        <end position="329"/>
    </location>
</feature>
<gene>
    <name evidence="3" type="ORF">H310_05637</name>
</gene>
<organism evidence="3">
    <name type="scientific">Aphanomyces invadans</name>
    <dbReference type="NCBI Taxonomy" id="157072"/>
    <lineage>
        <taxon>Eukaryota</taxon>
        <taxon>Sar</taxon>
        <taxon>Stramenopiles</taxon>
        <taxon>Oomycota</taxon>
        <taxon>Saprolegniomycetes</taxon>
        <taxon>Saprolegniales</taxon>
        <taxon>Verrucalvaceae</taxon>
        <taxon>Aphanomyces</taxon>
    </lineage>
</organism>
<feature type="coiled-coil region" evidence="1">
    <location>
        <begin position="151"/>
        <end position="234"/>
    </location>
</feature>
<dbReference type="EMBL" id="KI913960">
    <property type="protein sequence ID" value="ETW03240.1"/>
    <property type="molecule type" value="Genomic_DNA"/>
</dbReference>
<feature type="coiled-coil region" evidence="1">
    <location>
        <begin position="388"/>
        <end position="415"/>
    </location>
</feature>
<feature type="coiled-coil region" evidence="1">
    <location>
        <begin position="49"/>
        <end position="122"/>
    </location>
</feature>
<dbReference type="RefSeq" id="XP_008868624.1">
    <property type="nucleotide sequence ID" value="XM_008870402.1"/>
</dbReference>
<name>A0A024UAI8_9STRA</name>
<evidence type="ECO:0000256" key="1">
    <source>
        <dbReference type="SAM" id="Coils"/>
    </source>
</evidence>
<keyword evidence="1" id="KW-0175">Coiled coil</keyword>
<dbReference type="VEuPathDB" id="FungiDB:H310_05637"/>